<dbReference type="SUPFAM" id="SSF101936">
    <property type="entry name" value="DNA-binding pseudobarrel domain"/>
    <property type="match status" value="3"/>
</dbReference>
<keyword evidence="9" id="KW-1185">Reference proteome</keyword>
<evidence type="ECO:0000256" key="4">
    <source>
        <dbReference type="ARBA" id="ARBA00023163"/>
    </source>
</evidence>
<evidence type="ECO:0000256" key="1">
    <source>
        <dbReference type="ARBA" id="ARBA00004123"/>
    </source>
</evidence>
<dbReference type="SMART" id="SM01019">
    <property type="entry name" value="B3"/>
    <property type="match status" value="3"/>
</dbReference>
<evidence type="ECO:0000256" key="6">
    <source>
        <dbReference type="SAM" id="MobiDB-lite"/>
    </source>
</evidence>
<dbReference type="AlphaFoldDB" id="A0A9R0U0P8"/>
<dbReference type="Gene3D" id="2.40.330.10">
    <property type="entry name" value="DNA-binding pseudobarrel domain"/>
    <property type="match status" value="3"/>
</dbReference>
<reference evidence="8 9" key="1">
    <citation type="submission" date="2017-09" db="EMBL/GenBank/DDBJ databases">
        <authorList>
            <consortium name="International Durum Wheat Genome Sequencing Consortium (IDWGSC)"/>
            <person name="Milanesi L."/>
        </authorList>
    </citation>
    <scope>NUCLEOTIDE SEQUENCE [LARGE SCALE GENOMIC DNA]</scope>
    <source>
        <strain evidence="9">cv. Svevo</strain>
    </source>
</reference>
<feature type="region of interest" description="Disordered" evidence="6">
    <location>
        <begin position="282"/>
        <end position="302"/>
    </location>
</feature>
<dbReference type="GO" id="GO:0003677">
    <property type="term" value="F:DNA binding"/>
    <property type="evidence" value="ECO:0007669"/>
    <property type="project" value="UniProtKB-KW"/>
</dbReference>
<dbReference type="Proteomes" id="UP000324705">
    <property type="component" value="Chromosome 5A"/>
</dbReference>
<comment type="subcellular location">
    <subcellularLocation>
        <location evidence="1">Nucleus</location>
    </subcellularLocation>
</comment>
<dbReference type="CDD" id="cd10017">
    <property type="entry name" value="B3_DNA"/>
    <property type="match status" value="3"/>
</dbReference>
<organism evidence="8 9">
    <name type="scientific">Triticum turgidum subsp. durum</name>
    <name type="common">Durum wheat</name>
    <name type="synonym">Triticum durum</name>
    <dbReference type="NCBI Taxonomy" id="4567"/>
    <lineage>
        <taxon>Eukaryota</taxon>
        <taxon>Viridiplantae</taxon>
        <taxon>Streptophyta</taxon>
        <taxon>Embryophyta</taxon>
        <taxon>Tracheophyta</taxon>
        <taxon>Spermatophyta</taxon>
        <taxon>Magnoliopsida</taxon>
        <taxon>Liliopsida</taxon>
        <taxon>Poales</taxon>
        <taxon>Poaceae</taxon>
        <taxon>BOP clade</taxon>
        <taxon>Pooideae</taxon>
        <taxon>Triticodae</taxon>
        <taxon>Triticeae</taxon>
        <taxon>Triticinae</taxon>
        <taxon>Triticum</taxon>
    </lineage>
</organism>
<dbReference type="PROSITE" id="PS50863">
    <property type="entry name" value="B3"/>
    <property type="match status" value="3"/>
</dbReference>
<dbReference type="GO" id="GO:0005634">
    <property type="term" value="C:nucleus"/>
    <property type="evidence" value="ECO:0007669"/>
    <property type="project" value="UniProtKB-SubCell"/>
</dbReference>
<dbReference type="InterPro" id="IPR044837">
    <property type="entry name" value="REM16-like"/>
</dbReference>
<dbReference type="PANTHER" id="PTHR31391">
    <property type="entry name" value="B3 DOMAIN-CONTAINING PROTEIN OS11G0197600-RELATED"/>
    <property type="match status" value="1"/>
</dbReference>
<evidence type="ECO:0000256" key="2">
    <source>
        <dbReference type="ARBA" id="ARBA00023015"/>
    </source>
</evidence>
<sequence>MGTSFGSCKLQDEQYQYYKNLDDEKKYFLVLMLGDFQDAMIIPEEVVRRFKGEIPVEIKLETRNGYSHTIVVAKYQEKLVLTVGWRQFVENYDLQMDDSLIFRYKGNSQLSVMIFDKLGREKALSVVPAPFLPQVQDRRNEAHEIRYSQKMDVPRERRKKRTEYHYANLDDEKKYFLVLMMDDFQDDMVNSYSNTIVPKEFVQHFKGEFPGEMILETQNRRSCKIGVAKNNGKLVFTVGWGKFVETFGLKMDDTILFRYNGNSQFNDIIFDEDGCEKASSVFLDPSPPPVQERHRSATDTVKSSHVHTQAIQSESFSIVEGMPMGSPCFKMEMDKSCQDNNTVISISSCESSGLRESSSEEEYVVHKVPRSDYVRKRKAGQLKYANGVTTLSSFKQGQLKDHYITAHKTKLTSTQKEVVKQKVQSIYTEIPIFVAVMRKYNVVVEFLLTFPRYYAKKYLGEEPHMYLQRMGRKWDVWFSENNDCKNLRRGWRQFVEDHKLKIGDICLFKLLSIQSRTMEVYIIRANDANYRAGLQNDSDQEAAFQGGAPAHHAHGVKTEAMEEDVVALDGA</sequence>
<dbReference type="Gramene" id="TRITD5Av1G218900.1">
    <property type="protein sequence ID" value="TRITD5Av1G218900.1"/>
    <property type="gene ID" value="TRITD5Av1G218900"/>
</dbReference>
<gene>
    <name evidence="8" type="ORF">TRITD_5Av1G218900</name>
</gene>
<feature type="domain" description="TF-B3" evidence="7">
    <location>
        <begin position="180"/>
        <end position="273"/>
    </location>
</feature>
<keyword evidence="3" id="KW-0238">DNA-binding</keyword>
<evidence type="ECO:0000313" key="8">
    <source>
        <dbReference type="EMBL" id="VAI23266.1"/>
    </source>
</evidence>
<protein>
    <recommendedName>
        <fullName evidence="7">TF-B3 domain-containing protein</fullName>
    </recommendedName>
</protein>
<evidence type="ECO:0000256" key="5">
    <source>
        <dbReference type="ARBA" id="ARBA00023242"/>
    </source>
</evidence>
<dbReference type="Pfam" id="PF02362">
    <property type="entry name" value="B3"/>
    <property type="match status" value="3"/>
</dbReference>
<evidence type="ECO:0000259" key="7">
    <source>
        <dbReference type="PROSITE" id="PS50863"/>
    </source>
</evidence>
<keyword evidence="5" id="KW-0539">Nucleus</keyword>
<dbReference type="InterPro" id="IPR015300">
    <property type="entry name" value="DNA-bd_pseudobarrel_sf"/>
</dbReference>
<evidence type="ECO:0000313" key="9">
    <source>
        <dbReference type="Proteomes" id="UP000324705"/>
    </source>
</evidence>
<evidence type="ECO:0000256" key="3">
    <source>
        <dbReference type="ARBA" id="ARBA00023125"/>
    </source>
</evidence>
<dbReference type="EMBL" id="LT934119">
    <property type="protein sequence ID" value="VAI23266.1"/>
    <property type="molecule type" value="Genomic_DNA"/>
</dbReference>
<proteinExistence type="predicted"/>
<name>A0A9R0U0P8_TRITD</name>
<dbReference type="OMA" id="YDLQMDD"/>
<accession>A0A9R0U0P8</accession>
<keyword evidence="2" id="KW-0805">Transcription regulation</keyword>
<feature type="domain" description="TF-B3" evidence="7">
    <location>
        <begin position="25"/>
        <end position="118"/>
    </location>
</feature>
<dbReference type="InterPro" id="IPR003340">
    <property type="entry name" value="B3_DNA-bd"/>
</dbReference>
<dbReference type="PANTHER" id="PTHR31391:SF144">
    <property type="entry name" value="TF-B3 DOMAIN-CONTAINING PROTEIN"/>
    <property type="match status" value="1"/>
</dbReference>
<keyword evidence="4" id="KW-0804">Transcription</keyword>
<feature type="domain" description="TF-B3" evidence="7">
    <location>
        <begin position="433"/>
        <end position="526"/>
    </location>
</feature>